<proteinExistence type="predicted"/>
<sequence>MGLKGYPKKRILNSVANAGLTVKQEFIDPTYPYHYFLVLEKNYSNT</sequence>
<dbReference type="GO" id="GO:0008168">
    <property type="term" value="F:methyltransferase activity"/>
    <property type="evidence" value="ECO:0007669"/>
    <property type="project" value="UniProtKB-KW"/>
</dbReference>
<protein>
    <submittedName>
        <fullName evidence="1">Methyltransferase domain-containing protein</fullName>
    </submittedName>
</protein>
<dbReference type="KEGG" id="nsh:GXM_05104"/>
<dbReference type="Proteomes" id="UP000326678">
    <property type="component" value="Chromosome Gxm1"/>
</dbReference>
<organism evidence="1 2">
    <name type="scientific">Nostoc sphaeroides CCNUC1</name>
    <dbReference type="NCBI Taxonomy" id="2653204"/>
    <lineage>
        <taxon>Bacteria</taxon>
        <taxon>Bacillati</taxon>
        <taxon>Cyanobacteriota</taxon>
        <taxon>Cyanophyceae</taxon>
        <taxon>Nostocales</taxon>
        <taxon>Nostocaceae</taxon>
        <taxon>Nostoc</taxon>
    </lineage>
</organism>
<reference evidence="1 2" key="1">
    <citation type="submission" date="2019-10" db="EMBL/GenBank/DDBJ databases">
        <title>Genomic and transcriptomic insights into the perfect genentic adaptation of a filamentous nitrogen-fixing cyanobacterium to rice fields.</title>
        <authorList>
            <person name="Chen Z."/>
        </authorList>
    </citation>
    <scope>NUCLEOTIDE SEQUENCE [LARGE SCALE GENOMIC DNA]</scope>
    <source>
        <strain evidence="1">CCNUC1</strain>
    </source>
</reference>
<evidence type="ECO:0000313" key="2">
    <source>
        <dbReference type="Proteomes" id="UP000326678"/>
    </source>
</evidence>
<dbReference type="GO" id="GO:0032259">
    <property type="term" value="P:methylation"/>
    <property type="evidence" value="ECO:0007669"/>
    <property type="project" value="UniProtKB-KW"/>
</dbReference>
<keyword evidence="2" id="KW-1185">Reference proteome</keyword>
<keyword evidence="1" id="KW-0808">Transferase</keyword>
<dbReference type="EMBL" id="CP045226">
    <property type="protein sequence ID" value="QFS47612.1"/>
    <property type="molecule type" value="Genomic_DNA"/>
</dbReference>
<dbReference type="AlphaFoldDB" id="A0A5P8W4S4"/>
<accession>A0A5P8W4S4</accession>
<evidence type="ECO:0000313" key="1">
    <source>
        <dbReference type="EMBL" id="QFS47612.1"/>
    </source>
</evidence>
<name>A0A5P8W4S4_9NOSO</name>
<keyword evidence="1" id="KW-0489">Methyltransferase</keyword>
<gene>
    <name evidence="1" type="ORF">GXM_05104</name>
</gene>